<dbReference type="InterPro" id="IPR011009">
    <property type="entry name" value="Kinase-like_dom_sf"/>
</dbReference>
<dbReference type="GO" id="GO:0004674">
    <property type="term" value="F:protein serine/threonine kinase activity"/>
    <property type="evidence" value="ECO:0007669"/>
    <property type="project" value="UniProtKB-KW"/>
</dbReference>
<accession>A0A077X4X0</accession>
<evidence type="ECO:0000256" key="6">
    <source>
        <dbReference type="ARBA" id="ARBA00022777"/>
    </source>
</evidence>
<dbReference type="PROSITE" id="PS51189">
    <property type="entry name" value="FAT"/>
    <property type="match status" value="1"/>
</dbReference>
<evidence type="ECO:0000259" key="14">
    <source>
        <dbReference type="PROSITE" id="PS51189"/>
    </source>
</evidence>
<dbReference type="GO" id="GO:0005524">
    <property type="term" value="F:ATP binding"/>
    <property type="evidence" value="ECO:0007669"/>
    <property type="project" value="UniProtKB-KW"/>
</dbReference>
<keyword evidence="7" id="KW-0067">ATP-binding</keyword>
<dbReference type="InterPro" id="IPR050517">
    <property type="entry name" value="DDR_Repair_Kinase"/>
</dbReference>
<dbReference type="InterPro" id="IPR014009">
    <property type="entry name" value="PIK_FAT"/>
</dbReference>
<dbReference type="SUPFAM" id="SSF48371">
    <property type="entry name" value="ARM repeat"/>
    <property type="match status" value="2"/>
</dbReference>
<evidence type="ECO:0000259" key="15">
    <source>
        <dbReference type="PROSITE" id="PS51190"/>
    </source>
</evidence>
<evidence type="ECO:0000313" key="16">
    <source>
        <dbReference type="EMBL" id="CDS14559.1"/>
    </source>
</evidence>
<dbReference type="InterPro" id="IPR018936">
    <property type="entry name" value="PI3/4_kinase_CS"/>
</dbReference>
<dbReference type="InterPro" id="IPR036940">
    <property type="entry name" value="PI3/4_kinase_cat_sf"/>
</dbReference>
<keyword evidence="4" id="KW-0808">Transferase</keyword>
<evidence type="ECO:0000256" key="12">
    <source>
        <dbReference type="SAM" id="MobiDB-lite"/>
    </source>
</evidence>
<dbReference type="Pfam" id="PF02260">
    <property type="entry name" value="FATC"/>
    <property type="match status" value="1"/>
</dbReference>
<dbReference type="Pfam" id="PF23593">
    <property type="entry name" value="HEAT_ATR"/>
    <property type="match status" value="1"/>
</dbReference>
<dbReference type="GO" id="GO:0035556">
    <property type="term" value="P:intracellular signal transduction"/>
    <property type="evidence" value="ECO:0007669"/>
    <property type="project" value="UniProtKB-ARBA"/>
</dbReference>
<sequence length="3123" mass="354833">MSNREMTTPRRGRPPAPHNRNRQRSITREETRNQQPSQWQQQQQQHTTSSQSTPSQSRYNSKGSGGNRSKFGPSPSATQSEQQSGTSESSHVLLLRRVLFDEDDMQRRTAVTQQLIKSLEETLHQGDPTQMQYESMQLVDMCILKQPNIRAILEMNRPHSSGLKSAAVKLVSTLALCSCRLDIIFMWVFDYLQRWMDGDDTSKNKELKIWLLRVLRQTISDASNDPYCSRQLYDLSPNIVASVIMFLDAMDTSDYLPEVLQVIQVIATNCPVAFSDKFQDMMDLLVGWHIDPHLSEQKRNLMCGLYKDLHVFWHNRLPFAFELLQHFLSDMHGVITAIASDNDMESSQSKWNVCEGFFSCFNGMLHAIVPLLSTPELRQDLHLVNPLFEQLRLNTLEFLIQVKELSPSDKWMENSNQVLLSLFALKSQNIRHYQWQVYQYFASQAAKGLNFNPLSYLKMLMKLVDAWGLSIDQAILQEILNVDTSPLFHLRAKYKSDKQLNSGTLVLLRSLLRLCANDSSICLAITNGYTSYLLSQLTTITKAYQGQVDDDLALHNIQEELKTFDGTFPTDVEESNQTNVTDAVVDTLFIAFLLLDTAAVWTCSRRHHLLVVLHVLTTSWKCKCSDIFDACLQVVIEFCSSCNYLVDSHDELDLICKLLCDLFNAWSLINMRSRQLLCRFLSGVVDNLMSSSAVEPVRDVVKQMLQSTNLEKDKALKEDMIRLTTSFCQAFGSTDLVEPAIRFMWQGLDDPSSTIRKATADLVAALNPFILTDTPLTETKEINALKNIVMATPHTGAFRPTHFEIVMINLGMAEYLVGPHAGGTIRALEHPKEQHTPFGWAERLFYHCDSLKNMRNVSTSPELKKQMERMIPSIKYSKQFLSYWAMWESTRYCILSRLRTPFGGPEHTLAAFERMLSTMVSVDMSQLRDDASYRSKLGNLLLLLDRLEVQIYNASDGCATNALPSVPRSSLAFFRTNKKTCRDYYTRIRPKIIQGARMMHDDHLMIRHIIEALKEREAGLQENAVTMDVLASFSELNKLMCEFVVACIHVAAGDLINGIQSWYRRLVRKISHSRPSFQDEWTFIGLIGPIAQDQSSPSGDPCSVNWFQVGAMFASGHHEQALKTLESIHVYISRDDYGILDMLDNQALDYYTYLEDYEAIKRVYDSNGSMFSKILSRELMMFASHDTDNDAEPTCSLEDLYSSMQSLSVTDSLQLGRLVNFQNWLSNNEHHATDTKAKIDQLLTTRAQLSLEGPLPTKCSMLEMELAQRKSIHQDMNSFMQQAPYIKPTYDIQATKSWGLICSYLARSDAVDDSISAIHLYAARAARKQNNLEIAQKWLSSISDVGDTNYEILYENVKVLLLKHENQANVEAMGQLNKLIIGLEAMNDSEKQPLYSKACLAAAKLLKDDSDSGRDVELLVNQIDVTLTTSGAGIDHDIQQMQSPSDTAIHTMLNKSINDATTYSKPWFVYATHFYKQGWRILDDLVRGDASVPIVTWAKSQFRQLMPNDDNIDQTVKHIFGLIQKHAGSTHLKDEPAINRALQHIVPDCKDQVLPVLEKMYACIVDTFRSSVSAYFRYLSLDEEAHQDKDDSEGSTSMIITATLRLLRMLVKYGDPLQDVFFEHIERVRIEPWKRIIPQLFARLNHPASVVQQVIGKLLTRICDEYPREIIYDVIVSSSSSKTNHDTKHVLARIANRMMEHNEALWTSTQRMAEELEKITVLWEERWSYKIASLAFNAMELLAKLDQEVARLEKNKDNMTQEQIEKTFSESYDSVTKFLVTSIEKLLNTTILTSTTKTIHEQWFIDTFGGQIMQAYDLLQKPKSMATYREGWDMFIRINRDLVIETHKVRILELEHISPYLASLRNTEICVPGVYDIDNPCFIDSFGSNVVVLPTKTKPKKLDLCGSDGKKYSYLFKGMEDLHLDERVMQLLDTVNGLLSEDKAAASRDLKTRTYAVIPLSDHSGMIQWVNDATPLFALYKRWQRREQTAHALISAANDRNAAVPEEQQPPQRPTEMFMAKIERALRAENLRMTTNRRHWPKHILKKVFLELVKETPGDLLSKELWCSSADSVEWLEKTTSFSRSLAVMSVIGYIIGLGDRHLDNMMVDYHSGEIIHIDYNVCFEKGRQLRVPELVPFRLTQNLFHALGITGVDGVFRTAAEETLRVLRKHKEVLMTLLDAFVYDPLVHWENDAGETEERQMMELQANLGLVAARLGDKKLLHEEYEQQLPGIITSIQQQLQQAMQSEPQNVLDETSDDDGEEEDDVDIAKRNLMALTDDCKNWSMKHKDALLSLIKGSLAESLMQKSPLDADLFTTLEQLDDEDLAKQLSSWIDQRNVIYHQCAEELLAYKKLIRPVAGKLLDQDSCRIWNALQDLSTHSFTKEKMVHIQQVLQQGHISRTLQALQSRAFNFASHISQTADKIDDSIQRLGQQQEVVEDAVPLPESLQESFMALDGAFRRLDVDGDENSEEANVHLDMLPATLQTLESCCHLGSFGQSTYIRGLLVLSAALEGHVDLLQTCLGDQFTPSESSALRSIVPCAAALFKVEDSCMTICGTILKHLLTGGDQGQMAVFELQKALMQGTDNTQTWSNEQASALYTSIMASFEAIDHFCSVLKDTPYDISIEDLEVALGTYANNKRQLVLCILGECVKHVHGIPTQGWTSYLISSWAMTYNAAVAMHAKQLSSTVTSSLFLPFISALLQSIRQQLNSHPDEQQMDTNQYNKISRYIQQVVVTHASKRMMDIGYDIKNSYNTCLDIYKSDIDRFLWYNAPYLQSERPLFPGQLPAQMADGPERLHYLGNGLQALNDMISQCQTPTVQQQWQKCHRVELEKCANLMDLYNAINHLENCREGYTQAMIVNEYINNQLQTLMASTMSENGPAAMVDETSQPITSEALEEIRVGLSKVHELLATLKSPLDGIIALLESITIIEVDDNNELKPIHQSAKDTLDQYQAIKSSLKSISKDKDWTYSSVIKVISEMGERIQHLFAAFRSLEEFGLERQGDEQKQISEAHEQDTTGQAVEISSLSSPTAGDEKSNRRRYSDAEAVDTNHQETAYTSAATQRRDAQVLGIMRRVRSKLEGRDFGVQHKMSVHEQIAKTIEQSLSVDNLCAMYEGWTSWV</sequence>
<dbReference type="InterPro" id="IPR011989">
    <property type="entry name" value="ARM-like"/>
</dbReference>
<feature type="compositionally biased region" description="Basic and acidic residues" evidence="12">
    <location>
        <begin position="3035"/>
        <end position="3054"/>
    </location>
</feature>
<feature type="compositionally biased region" description="Polar residues" evidence="12">
    <location>
        <begin position="3019"/>
        <end position="3033"/>
    </location>
</feature>
<feature type="coiled-coil region" evidence="11">
    <location>
        <begin position="1735"/>
        <end position="1762"/>
    </location>
</feature>
<feature type="compositionally biased region" description="Low complexity" evidence="12">
    <location>
        <begin position="76"/>
        <end position="89"/>
    </location>
</feature>
<dbReference type="Pfam" id="PF15785">
    <property type="entry name" value="SMG1"/>
    <property type="match status" value="1"/>
</dbReference>
<dbReference type="CDD" id="cd05170">
    <property type="entry name" value="PIKKc_SMG1"/>
    <property type="match status" value="1"/>
</dbReference>
<keyword evidence="8" id="KW-0866">Nonsense-mediated mRNA decay</keyword>
<dbReference type="PROSITE" id="PS00916">
    <property type="entry name" value="PI3_4_KINASE_2"/>
    <property type="match status" value="1"/>
</dbReference>
<dbReference type="InterPro" id="IPR000403">
    <property type="entry name" value="PI3/4_kinase_cat_dom"/>
</dbReference>
<protein>
    <recommendedName>
        <fullName evidence="2">non-specific serine/threonine protein kinase</fullName>
        <ecNumber evidence="2">2.7.11.1</ecNumber>
    </recommendedName>
</protein>
<evidence type="ECO:0000256" key="11">
    <source>
        <dbReference type="SAM" id="Coils"/>
    </source>
</evidence>
<evidence type="ECO:0000256" key="3">
    <source>
        <dbReference type="ARBA" id="ARBA00022527"/>
    </source>
</evidence>
<dbReference type="GO" id="GO:0005634">
    <property type="term" value="C:nucleus"/>
    <property type="evidence" value="ECO:0007669"/>
    <property type="project" value="TreeGrafter"/>
</dbReference>
<dbReference type="InterPro" id="IPR039414">
    <property type="entry name" value="SMG1_PIKKc"/>
</dbReference>
<dbReference type="Pfam" id="PF00454">
    <property type="entry name" value="PI3_PI4_kinase"/>
    <property type="match status" value="1"/>
</dbReference>
<dbReference type="PROSITE" id="PS51190">
    <property type="entry name" value="FATC"/>
    <property type="match status" value="1"/>
</dbReference>
<organism evidence="16">
    <name type="scientific">Lichtheimia ramosa</name>
    <dbReference type="NCBI Taxonomy" id="688394"/>
    <lineage>
        <taxon>Eukaryota</taxon>
        <taxon>Fungi</taxon>
        <taxon>Fungi incertae sedis</taxon>
        <taxon>Mucoromycota</taxon>
        <taxon>Mucoromycotina</taxon>
        <taxon>Mucoromycetes</taxon>
        <taxon>Mucorales</taxon>
        <taxon>Lichtheimiaceae</taxon>
        <taxon>Lichtheimia</taxon>
    </lineage>
</organism>
<dbReference type="InterPro" id="IPR057564">
    <property type="entry name" value="HEAT_ATR"/>
</dbReference>
<dbReference type="InterPro" id="IPR031559">
    <property type="entry name" value="SMG1"/>
</dbReference>
<dbReference type="SMART" id="SM01343">
    <property type="entry name" value="FATC"/>
    <property type="match status" value="1"/>
</dbReference>
<evidence type="ECO:0000259" key="13">
    <source>
        <dbReference type="PROSITE" id="PS50290"/>
    </source>
</evidence>
<name>A0A077X4X0_9FUNG</name>
<dbReference type="Gene3D" id="3.30.1010.10">
    <property type="entry name" value="Phosphatidylinositol 3-kinase Catalytic Subunit, Chain A, domain 4"/>
    <property type="match status" value="1"/>
</dbReference>
<keyword evidence="11" id="KW-0175">Coiled coil</keyword>
<proteinExistence type="inferred from homology"/>
<evidence type="ECO:0000256" key="2">
    <source>
        <dbReference type="ARBA" id="ARBA00012513"/>
    </source>
</evidence>
<evidence type="ECO:0000256" key="7">
    <source>
        <dbReference type="ARBA" id="ARBA00022840"/>
    </source>
</evidence>
<comment type="catalytic activity">
    <reaction evidence="10">
        <text>L-seryl-[protein] + ATP = O-phospho-L-seryl-[protein] + ADP + H(+)</text>
        <dbReference type="Rhea" id="RHEA:17989"/>
        <dbReference type="Rhea" id="RHEA-COMP:9863"/>
        <dbReference type="Rhea" id="RHEA-COMP:11604"/>
        <dbReference type="ChEBI" id="CHEBI:15378"/>
        <dbReference type="ChEBI" id="CHEBI:29999"/>
        <dbReference type="ChEBI" id="CHEBI:30616"/>
        <dbReference type="ChEBI" id="CHEBI:83421"/>
        <dbReference type="ChEBI" id="CHEBI:456216"/>
        <dbReference type="EC" id="2.7.11.1"/>
    </reaction>
</comment>
<feature type="compositionally biased region" description="Low complexity" evidence="12">
    <location>
        <begin position="34"/>
        <end position="57"/>
    </location>
</feature>
<feature type="compositionally biased region" description="Basic and acidic residues" evidence="12">
    <location>
        <begin position="3004"/>
        <end position="3018"/>
    </location>
</feature>
<dbReference type="PROSITE" id="PS50290">
    <property type="entry name" value="PI3_4_KINASE_3"/>
    <property type="match status" value="1"/>
</dbReference>
<dbReference type="Gene3D" id="1.25.10.10">
    <property type="entry name" value="Leucine-rich Repeat Variant"/>
    <property type="match status" value="1"/>
</dbReference>
<feature type="domain" description="PI3K/PI4K catalytic" evidence="13">
    <location>
        <begin position="1886"/>
        <end position="2241"/>
    </location>
</feature>
<feature type="domain" description="FAT" evidence="14">
    <location>
        <begin position="1303"/>
        <end position="1680"/>
    </location>
</feature>
<keyword evidence="5" id="KW-0547">Nucleotide-binding</keyword>
<evidence type="ECO:0000256" key="8">
    <source>
        <dbReference type="ARBA" id="ARBA00023161"/>
    </source>
</evidence>
<keyword evidence="3" id="KW-0723">Serine/threonine-protein kinase</keyword>
<evidence type="ECO:0000256" key="10">
    <source>
        <dbReference type="ARBA" id="ARBA00048679"/>
    </source>
</evidence>
<dbReference type="InterPro" id="IPR016024">
    <property type="entry name" value="ARM-type_fold"/>
</dbReference>
<dbReference type="SMART" id="SM01345">
    <property type="entry name" value="Rapamycin_bind"/>
    <property type="match status" value="1"/>
</dbReference>
<dbReference type="PANTHER" id="PTHR11139">
    <property type="entry name" value="ATAXIA TELANGIECTASIA MUTATED ATM -RELATED"/>
    <property type="match status" value="1"/>
</dbReference>
<dbReference type="EC" id="2.7.11.1" evidence="2"/>
<gene>
    <name evidence="16" type="ORF">LRAMOSA06728</name>
</gene>
<dbReference type="EMBL" id="LK023386">
    <property type="protein sequence ID" value="CDS14559.1"/>
    <property type="molecule type" value="Genomic_DNA"/>
</dbReference>
<evidence type="ECO:0000256" key="5">
    <source>
        <dbReference type="ARBA" id="ARBA00022741"/>
    </source>
</evidence>
<dbReference type="InterPro" id="IPR003152">
    <property type="entry name" value="FATC_dom"/>
</dbReference>
<dbReference type="PANTHER" id="PTHR11139:SF71">
    <property type="entry name" value="SERINE_THREONINE-PROTEIN KINASE SMG1"/>
    <property type="match status" value="1"/>
</dbReference>
<feature type="region of interest" description="Disordered" evidence="12">
    <location>
        <begin position="2244"/>
        <end position="2265"/>
    </location>
</feature>
<feature type="domain" description="FATC" evidence="15">
    <location>
        <begin position="3091"/>
        <end position="3123"/>
    </location>
</feature>
<keyword evidence="6" id="KW-0418">Kinase</keyword>
<evidence type="ECO:0000256" key="4">
    <source>
        <dbReference type="ARBA" id="ARBA00022679"/>
    </source>
</evidence>
<evidence type="ECO:0000256" key="9">
    <source>
        <dbReference type="ARBA" id="ARBA00047899"/>
    </source>
</evidence>
<dbReference type="OrthoDB" id="381190at2759"/>
<feature type="region of interest" description="Disordered" evidence="12">
    <location>
        <begin position="1"/>
        <end position="89"/>
    </location>
</feature>
<dbReference type="SMART" id="SM00146">
    <property type="entry name" value="PI3Kc"/>
    <property type="match status" value="1"/>
</dbReference>
<feature type="region of interest" description="Disordered" evidence="12">
    <location>
        <begin position="3004"/>
        <end position="3056"/>
    </location>
</feature>
<dbReference type="SUPFAM" id="SSF56112">
    <property type="entry name" value="Protein kinase-like (PK-like)"/>
    <property type="match status" value="1"/>
</dbReference>
<reference evidence="16" key="1">
    <citation type="journal article" date="2014" name="Genome Announc.">
        <title>De novo whole-genome sequence and genome annotation of Lichtheimia ramosa.</title>
        <authorList>
            <person name="Linde J."/>
            <person name="Schwartze V."/>
            <person name="Binder U."/>
            <person name="Lass-Florl C."/>
            <person name="Voigt K."/>
            <person name="Horn F."/>
        </authorList>
    </citation>
    <scope>NUCLEOTIDE SEQUENCE</scope>
    <source>
        <strain evidence="16">JMRC FSU:6197</strain>
    </source>
</reference>
<evidence type="ECO:0000256" key="1">
    <source>
        <dbReference type="ARBA" id="ARBA00011031"/>
    </source>
</evidence>
<comment type="similarity">
    <text evidence="1">Belongs to the PI3/PI4-kinase family.</text>
</comment>
<dbReference type="GO" id="GO:0000184">
    <property type="term" value="P:nuclear-transcribed mRNA catabolic process, nonsense-mediated decay"/>
    <property type="evidence" value="ECO:0007669"/>
    <property type="project" value="UniProtKB-KW"/>
</dbReference>
<feature type="compositionally biased region" description="Acidic residues" evidence="12">
    <location>
        <begin position="2255"/>
        <end position="2265"/>
    </location>
</feature>
<dbReference type="Gene3D" id="1.10.1070.11">
    <property type="entry name" value="Phosphatidylinositol 3-/4-kinase, catalytic domain"/>
    <property type="match status" value="1"/>
</dbReference>
<comment type="catalytic activity">
    <reaction evidence="9">
        <text>L-threonyl-[protein] + ATP = O-phospho-L-threonyl-[protein] + ADP + H(+)</text>
        <dbReference type="Rhea" id="RHEA:46608"/>
        <dbReference type="Rhea" id="RHEA-COMP:11060"/>
        <dbReference type="Rhea" id="RHEA-COMP:11605"/>
        <dbReference type="ChEBI" id="CHEBI:15378"/>
        <dbReference type="ChEBI" id="CHEBI:30013"/>
        <dbReference type="ChEBI" id="CHEBI:30616"/>
        <dbReference type="ChEBI" id="CHEBI:61977"/>
        <dbReference type="ChEBI" id="CHEBI:456216"/>
        <dbReference type="EC" id="2.7.11.1"/>
    </reaction>
</comment>